<dbReference type="AlphaFoldDB" id="A0ABD0BE25"/>
<organism evidence="2 3">
    <name type="scientific">Aeromonas caviae</name>
    <name type="common">Aeromonas punctata</name>
    <dbReference type="NCBI Taxonomy" id="648"/>
    <lineage>
        <taxon>Bacteria</taxon>
        <taxon>Pseudomonadati</taxon>
        <taxon>Pseudomonadota</taxon>
        <taxon>Gammaproteobacteria</taxon>
        <taxon>Aeromonadales</taxon>
        <taxon>Aeromonadaceae</taxon>
        <taxon>Aeromonas</taxon>
    </lineage>
</organism>
<comment type="caution">
    <text evidence="2">The sequence shown here is derived from an EMBL/GenBank/DDBJ whole genome shotgun (WGS) entry which is preliminary data.</text>
</comment>
<evidence type="ECO:0000256" key="1">
    <source>
        <dbReference type="RuleBase" id="RU003690"/>
    </source>
</evidence>
<comment type="similarity">
    <text evidence="1">Belongs to the glycosyl hydrolase 1 family.</text>
</comment>
<dbReference type="PANTHER" id="PTHR10353:SF139">
    <property type="entry name" value="6-PHOSPHO-BETA-GLUCOSIDASE GMUD"/>
    <property type="match status" value="1"/>
</dbReference>
<reference evidence="2 3" key="1">
    <citation type="submission" date="2021-07" db="EMBL/GenBank/DDBJ databases">
        <title>Draft genome sequence of carbapenem-resistant Aeromonas spp. in Japan.</title>
        <authorList>
            <person name="Maehana S."/>
            <person name="Suzuki M."/>
            <person name="Kitasato H."/>
        </authorList>
    </citation>
    <scope>NUCLEOTIDE SEQUENCE [LARGE SCALE GENOMIC DNA]</scope>
    <source>
        <strain evidence="2 3">KAM382</strain>
    </source>
</reference>
<dbReference type="Pfam" id="PF00232">
    <property type="entry name" value="Glyco_hydro_1"/>
    <property type="match status" value="1"/>
</dbReference>
<dbReference type="PANTHER" id="PTHR10353">
    <property type="entry name" value="GLYCOSYL HYDROLASE"/>
    <property type="match status" value="1"/>
</dbReference>
<name>A0ABD0BE25_AERCA</name>
<dbReference type="EMBL" id="BPOP01000056">
    <property type="protein sequence ID" value="GJB93719.1"/>
    <property type="molecule type" value="Genomic_DNA"/>
</dbReference>
<evidence type="ECO:0000313" key="2">
    <source>
        <dbReference type="EMBL" id="GJB93719.1"/>
    </source>
</evidence>
<dbReference type="InterPro" id="IPR017853">
    <property type="entry name" value="GH"/>
</dbReference>
<accession>A0ABD0BE25</accession>
<dbReference type="Proteomes" id="UP000737420">
    <property type="component" value="Unassembled WGS sequence"/>
</dbReference>
<dbReference type="Gene3D" id="3.20.20.80">
    <property type="entry name" value="Glycosidases"/>
    <property type="match status" value="1"/>
</dbReference>
<dbReference type="RefSeq" id="WP_273545880.1">
    <property type="nucleotide sequence ID" value="NZ_BPNR01000061.1"/>
</dbReference>
<sequence length="345" mass="39239">MQYTFPEGFWWGSASSAAQSEGAANVGGKAPTIWDHWFETEPHRFHGQVGPANTSTFYDRYREDIALMEQIGHNSFRTSISWARLLPDGHTVNQEAVDFYNKVIDELLAKGIKPFIGLFHFDMPMYWQEQGGWESRETVAAYAEYAALCFKLFGDRVACWMTFNEPVVVVEGGYLYDFHYPNQMDFKRAAQVAYHMMLAHSLAVKRYRTLSLPGQIGIVLNLTPSYPRSSNPADLKASFIADLFFNRAFLDPAVKGVYPQELIDILREHDQMPVVQSGDCELLAAGKIDLLGVNYYQPRRVKARMTAINPDSPFLPDWFFENYEMPGRKMNPYRGSCTGSLATTN</sequence>
<gene>
    <name evidence="2" type="ORF">KAM382_37800</name>
</gene>
<proteinExistence type="inferred from homology"/>
<evidence type="ECO:0000313" key="3">
    <source>
        <dbReference type="Proteomes" id="UP000737420"/>
    </source>
</evidence>
<protein>
    <recommendedName>
        <fullName evidence="4">6-phospho-beta-glucosidase</fullName>
    </recommendedName>
</protein>
<evidence type="ECO:0008006" key="4">
    <source>
        <dbReference type="Google" id="ProtNLM"/>
    </source>
</evidence>
<dbReference type="InterPro" id="IPR001360">
    <property type="entry name" value="Glyco_hydro_1"/>
</dbReference>
<dbReference type="SUPFAM" id="SSF51445">
    <property type="entry name" value="(Trans)glycosidases"/>
    <property type="match status" value="1"/>
</dbReference>